<protein>
    <submittedName>
        <fullName evidence="2">Uncharacterized protein</fullName>
    </submittedName>
</protein>
<proteinExistence type="predicted"/>
<dbReference type="EMBL" id="OX459943">
    <property type="protein sequence ID" value="CAI9177764.1"/>
    <property type="molecule type" value="Genomic_DNA"/>
</dbReference>
<evidence type="ECO:0000313" key="3">
    <source>
        <dbReference type="Proteomes" id="UP001176941"/>
    </source>
</evidence>
<reference evidence="2" key="1">
    <citation type="submission" date="2023-04" db="EMBL/GenBank/DDBJ databases">
        <authorList>
            <consortium name="ELIXIR-Norway"/>
        </authorList>
    </citation>
    <scope>NUCLEOTIDE SEQUENCE [LARGE SCALE GENOMIC DNA]</scope>
</reference>
<name>A0ABN9A1D9_RANTA</name>
<gene>
    <name evidence="2" type="ORF">MRATA1EN1_LOCUS26726</name>
</gene>
<accession>A0ABN9A1D9</accession>
<evidence type="ECO:0000313" key="2">
    <source>
        <dbReference type="EMBL" id="CAI9177764.1"/>
    </source>
</evidence>
<sequence>MTEHPPGWAGMKTTNGESNHRVQEEEPDILHEGIWGNVSASLQGQQDGKRLTSLGAMVGSSRSSAFGDGALRVSLDRKVRSGVGSLTSQAEQFDSIMLAREDAKWPWQRVLWLSLRLEKLPLTGKRNWGSEIQCIQLILSLTILCRLASETLVSCRAPRKLAPFEC</sequence>
<evidence type="ECO:0000256" key="1">
    <source>
        <dbReference type="SAM" id="MobiDB-lite"/>
    </source>
</evidence>
<dbReference type="Proteomes" id="UP001176941">
    <property type="component" value="Chromosome 7"/>
</dbReference>
<feature type="region of interest" description="Disordered" evidence="1">
    <location>
        <begin position="1"/>
        <end position="24"/>
    </location>
</feature>
<keyword evidence="3" id="KW-1185">Reference proteome</keyword>
<organism evidence="2 3">
    <name type="scientific">Rangifer tarandus platyrhynchus</name>
    <name type="common">Svalbard reindeer</name>
    <dbReference type="NCBI Taxonomy" id="3082113"/>
    <lineage>
        <taxon>Eukaryota</taxon>
        <taxon>Metazoa</taxon>
        <taxon>Chordata</taxon>
        <taxon>Craniata</taxon>
        <taxon>Vertebrata</taxon>
        <taxon>Euteleostomi</taxon>
        <taxon>Mammalia</taxon>
        <taxon>Eutheria</taxon>
        <taxon>Laurasiatheria</taxon>
        <taxon>Artiodactyla</taxon>
        <taxon>Ruminantia</taxon>
        <taxon>Pecora</taxon>
        <taxon>Cervidae</taxon>
        <taxon>Odocoileinae</taxon>
        <taxon>Rangifer</taxon>
    </lineage>
</organism>